<feature type="domain" description="TRF2/HOY1 PH-like" evidence="1">
    <location>
        <begin position="22"/>
        <end position="131"/>
    </location>
</feature>
<dbReference type="Pfam" id="PF24818">
    <property type="entry name" value="PH_TRF2_HOY1"/>
    <property type="match status" value="1"/>
</dbReference>
<name>A0A251T020_HELAN</name>
<protein>
    <recommendedName>
        <fullName evidence="1">TRF2/HOY1 PH-like domain-containing protein</fullName>
    </recommendedName>
</protein>
<dbReference type="PANTHER" id="PTHR33494">
    <property type="entry name" value="OS02G0793800 PROTEIN"/>
    <property type="match status" value="1"/>
</dbReference>
<accession>A0A251T020</accession>
<organism evidence="2 3">
    <name type="scientific">Helianthus annuus</name>
    <name type="common">Common sunflower</name>
    <dbReference type="NCBI Taxonomy" id="4232"/>
    <lineage>
        <taxon>Eukaryota</taxon>
        <taxon>Viridiplantae</taxon>
        <taxon>Streptophyta</taxon>
        <taxon>Embryophyta</taxon>
        <taxon>Tracheophyta</taxon>
        <taxon>Spermatophyta</taxon>
        <taxon>Magnoliopsida</taxon>
        <taxon>eudicotyledons</taxon>
        <taxon>Gunneridae</taxon>
        <taxon>Pentapetalae</taxon>
        <taxon>asterids</taxon>
        <taxon>campanulids</taxon>
        <taxon>Asterales</taxon>
        <taxon>Asteraceae</taxon>
        <taxon>Asteroideae</taxon>
        <taxon>Heliantheae alliance</taxon>
        <taxon>Heliantheae</taxon>
        <taxon>Helianthus</taxon>
    </lineage>
</organism>
<evidence type="ECO:0000313" key="3">
    <source>
        <dbReference type="Proteomes" id="UP000215914"/>
    </source>
</evidence>
<evidence type="ECO:0000259" key="1">
    <source>
        <dbReference type="Pfam" id="PF24818"/>
    </source>
</evidence>
<evidence type="ECO:0000313" key="2">
    <source>
        <dbReference type="EMBL" id="OTG04022.1"/>
    </source>
</evidence>
<dbReference type="EMBL" id="CM007901">
    <property type="protein sequence ID" value="OTG04022.1"/>
    <property type="molecule type" value="Genomic_DNA"/>
</dbReference>
<dbReference type="InParanoid" id="A0A251T020"/>
<dbReference type="Proteomes" id="UP000215914">
    <property type="component" value="Chromosome 12"/>
</dbReference>
<dbReference type="AlphaFoldDB" id="A0A251T020"/>
<dbReference type="OMA" id="ATICKRH"/>
<gene>
    <name evidence="2" type="ORF">HannXRQ_Chr12g0357761</name>
</gene>
<sequence length="136" mass="15353">MEKDVKARVGFSGPVDNLKASNFPAVLLRIGEWEYVSKYEGDLVAKCYFAKHKLVWEVLDGGLKNKIEIEWEAIIGLKAHCPDNGPGTLTIVLGKQPLFFRETNPQPRKHTVWQATTDFTNGEASNYRYSFCTLST</sequence>
<dbReference type="PANTHER" id="PTHR33494:SF1">
    <property type="entry name" value="C2H2-TYPE DOMAIN-CONTAINING PROTEIN-RELATED"/>
    <property type="match status" value="1"/>
</dbReference>
<dbReference type="InterPro" id="IPR057939">
    <property type="entry name" value="TRF2_HOY1_PH"/>
</dbReference>
<proteinExistence type="predicted"/>
<reference evidence="3" key="1">
    <citation type="journal article" date="2017" name="Nature">
        <title>The sunflower genome provides insights into oil metabolism, flowering and Asterid evolution.</title>
        <authorList>
            <person name="Badouin H."/>
            <person name="Gouzy J."/>
            <person name="Grassa C.J."/>
            <person name="Murat F."/>
            <person name="Staton S.E."/>
            <person name="Cottret L."/>
            <person name="Lelandais-Briere C."/>
            <person name="Owens G.L."/>
            <person name="Carrere S."/>
            <person name="Mayjonade B."/>
            <person name="Legrand L."/>
            <person name="Gill N."/>
            <person name="Kane N.C."/>
            <person name="Bowers J.E."/>
            <person name="Hubner S."/>
            <person name="Bellec A."/>
            <person name="Berard A."/>
            <person name="Berges H."/>
            <person name="Blanchet N."/>
            <person name="Boniface M.C."/>
            <person name="Brunel D."/>
            <person name="Catrice O."/>
            <person name="Chaidir N."/>
            <person name="Claudel C."/>
            <person name="Donnadieu C."/>
            <person name="Faraut T."/>
            <person name="Fievet G."/>
            <person name="Helmstetter N."/>
            <person name="King M."/>
            <person name="Knapp S.J."/>
            <person name="Lai Z."/>
            <person name="Le Paslier M.C."/>
            <person name="Lippi Y."/>
            <person name="Lorenzon L."/>
            <person name="Mandel J.R."/>
            <person name="Marage G."/>
            <person name="Marchand G."/>
            <person name="Marquand E."/>
            <person name="Bret-Mestries E."/>
            <person name="Morien E."/>
            <person name="Nambeesan S."/>
            <person name="Nguyen T."/>
            <person name="Pegot-Espagnet P."/>
            <person name="Pouilly N."/>
            <person name="Raftis F."/>
            <person name="Sallet E."/>
            <person name="Schiex T."/>
            <person name="Thomas J."/>
            <person name="Vandecasteele C."/>
            <person name="Vares D."/>
            <person name="Vear F."/>
            <person name="Vautrin S."/>
            <person name="Crespi M."/>
            <person name="Mangin B."/>
            <person name="Burke J.M."/>
            <person name="Salse J."/>
            <person name="Munos S."/>
            <person name="Vincourt P."/>
            <person name="Rieseberg L.H."/>
            <person name="Langlade N.B."/>
        </authorList>
    </citation>
    <scope>NUCLEOTIDE SEQUENCE [LARGE SCALE GENOMIC DNA]</scope>
    <source>
        <strain evidence="3">cv. SF193</strain>
    </source>
</reference>
<keyword evidence="3" id="KW-1185">Reference proteome</keyword>